<organism evidence="1 2">
    <name type="scientific">Candidatus Scatenecus faecavium</name>
    <dbReference type="NCBI Taxonomy" id="2840915"/>
    <lineage>
        <taxon>Bacteria</taxon>
        <taxon>Candidatus Scatenecus</taxon>
    </lineage>
</organism>
<reference evidence="1" key="1">
    <citation type="submission" date="2020-10" db="EMBL/GenBank/DDBJ databases">
        <authorList>
            <person name="Gilroy R."/>
        </authorList>
    </citation>
    <scope>NUCLEOTIDE SEQUENCE</scope>
    <source>
        <strain evidence="1">CHK152-2994</strain>
    </source>
</reference>
<protein>
    <submittedName>
        <fullName evidence="1">Uncharacterized protein</fullName>
    </submittedName>
</protein>
<reference evidence="1" key="2">
    <citation type="journal article" date="2021" name="PeerJ">
        <title>Extensive microbial diversity within the chicken gut microbiome revealed by metagenomics and culture.</title>
        <authorList>
            <person name="Gilroy R."/>
            <person name="Ravi A."/>
            <person name="Getino M."/>
            <person name="Pursley I."/>
            <person name="Horton D.L."/>
            <person name="Alikhan N.F."/>
            <person name="Baker D."/>
            <person name="Gharbi K."/>
            <person name="Hall N."/>
            <person name="Watson M."/>
            <person name="Adriaenssens E.M."/>
            <person name="Foster-Nyarko E."/>
            <person name="Jarju S."/>
            <person name="Secka A."/>
            <person name="Antonio M."/>
            <person name="Oren A."/>
            <person name="Chaudhuri R.R."/>
            <person name="La Ragione R."/>
            <person name="Hildebrand F."/>
            <person name="Pallen M.J."/>
        </authorList>
    </citation>
    <scope>NUCLEOTIDE SEQUENCE</scope>
    <source>
        <strain evidence="1">CHK152-2994</strain>
    </source>
</reference>
<name>A0A9D1FVV4_9BACT</name>
<dbReference type="AlphaFoldDB" id="A0A9D1FVV4"/>
<accession>A0A9D1FVV4</accession>
<dbReference type="EMBL" id="DVJO01000102">
    <property type="protein sequence ID" value="HIS82893.1"/>
    <property type="molecule type" value="Genomic_DNA"/>
</dbReference>
<evidence type="ECO:0000313" key="1">
    <source>
        <dbReference type="EMBL" id="HIS82893.1"/>
    </source>
</evidence>
<dbReference type="Proteomes" id="UP000824139">
    <property type="component" value="Unassembled WGS sequence"/>
</dbReference>
<gene>
    <name evidence="1" type="ORF">IAD41_04730</name>
</gene>
<sequence length="62" mass="6984">MAQKKDIPFCPVLSIGTGIDMVCTQERCSWYIPSVKKCSMYIMAYNALLSANSRQAAQKHKQ</sequence>
<evidence type="ECO:0000313" key="2">
    <source>
        <dbReference type="Proteomes" id="UP000824139"/>
    </source>
</evidence>
<comment type="caution">
    <text evidence="1">The sequence shown here is derived from an EMBL/GenBank/DDBJ whole genome shotgun (WGS) entry which is preliminary data.</text>
</comment>
<proteinExistence type="predicted"/>